<keyword evidence="2" id="KW-1185">Reference proteome</keyword>
<evidence type="ECO:0000313" key="1">
    <source>
        <dbReference type="EMBL" id="MBB3168802.1"/>
    </source>
</evidence>
<dbReference type="RefSeq" id="WP_183910318.1">
    <property type="nucleotide sequence ID" value="NZ_JACHXZ010000003.1"/>
</dbReference>
<dbReference type="Proteomes" id="UP000559987">
    <property type="component" value="Unassembled WGS sequence"/>
</dbReference>
<sequence>MLNRVWKSGWHASIQLGEKCVYSTEQVEVSRNIDRAGSNANGIIPQINTANRDIQKNTRRIHSPESDISVRVPQDWKELDNLNSGAVLQAGCHERQVFLIVIKQYKHTFGAVLPLRDYAIATCQAALGWVADAKLTREPTHLPLGNYYLAEMEGLVGGSIVKYQITTHESAKVFYALYAWSTLDNYPAVCHELKQVSASLKVNLTAPVAQLSPA</sequence>
<dbReference type="EMBL" id="JACHXZ010000003">
    <property type="protein sequence ID" value="MBB3168802.1"/>
    <property type="molecule type" value="Genomic_DNA"/>
</dbReference>
<organism evidence="1 2">
    <name type="scientific">Simiduia aestuariiviva</name>
    <dbReference type="NCBI Taxonomy" id="1510459"/>
    <lineage>
        <taxon>Bacteria</taxon>
        <taxon>Pseudomonadati</taxon>
        <taxon>Pseudomonadota</taxon>
        <taxon>Gammaproteobacteria</taxon>
        <taxon>Cellvibrionales</taxon>
        <taxon>Cellvibrionaceae</taxon>
        <taxon>Simiduia</taxon>
    </lineage>
</organism>
<protein>
    <submittedName>
        <fullName evidence="1">Uncharacterized protein</fullName>
    </submittedName>
</protein>
<evidence type="ECO:0000313" key="2">
    <source>
        <dbReference type="Proteomes" id="UP000559987"/>
    </source>
</evidence>
<proteinExistence type="predicted"/>
<gene>
    <name evidence="1" type="ORF">FHS30_002010</name>
</gene>
<accession>A0A839ULS4</accession>
<reference evidence="1 2" key="1">
    <citation type="submission" date="2020-08" db="EMBL/GenBank/DDBJ databases">
        <title>Genomic Encyclopedia of Type Strains, Phase III (KMG-III): the genomes of soil and plant-associated and newly described type strains.</title>
        <authorList>
            <person name="Whitman W."/>
        </authorList>
    </citation>
    <scope>NUCLEOTIDE SEQUENCE [LARGE SCALE GENOMIC DNA]</scope>
    <source>
        <strain evidence="1 2">CECT 8571</strain>
    </source>
</reference>
<comment type="caution">
    <text evidence="1">The sequence shown here is derived from an EMBL/GenBank/DDBJ whole genome shotgun (WGS) entry which is preliminary data.</text>
</comment>
<dbReference type="AlphaFoldDB" id="A0A839ULS4"/>
<name>A0A839ULS4_9GAMM</name>